<evidence type="ECO:0000256" key="2">
    <source>
        <dbReference type="ARBA" id="ARBA00010423"/>
    </source>
</evidence>
<feature type="transmembrane region" description="Helical" evidence="8">
    <location>
        <begin position="81"/>
        <end position="99"/>
    </location>
</feature>
<reference evidence="11 12" key="1">
    <citation type="journal article" date="2010" name="Int. J. Syst. Evol. Microbiol.">
        <title>Reclassification of Herbaspirillum putei as a later heterotypic synonym of Herbaspirillum huttiense, with the description of H. huttiense subsp. huttiense subsp. nov. and H. huttiense subsp. putei subsp. nov., comb. nov., and description of Herbaspirillum aquaticum sp. nov.</title>
        <authorList>
            <person name="Dobritsa A.P."/>
            <person name="Reddy M.C."/>
            <person name="Samadpour M."/>
        </authorList>
    </citation>
    <scope>NUCLEOTIDE SEQUENCE [LARGE SCALE GENOMIC DNA]</scope>
    <source>
        <strain evidence="11 12">IEH 4430</strain>
    </source>
</reference>
<accession>A0A225SUF8</accession>
<keyword evidence="7 8" id="KW-0472">Membrane</keyword>
<evidence type="ECO:0000259" key="10">
    <source>
        <dbReference type="Pfam" id="PF19029"/>
    </source>
</evidence>
<organism evidence="11 12">
    <name type="scientific">Herbaspirillum aquaticum</name>
    <dbReference type="NCBI Taxonomy" id="568783"/>
    <lineage>
        <taxon>Bacteria</taxon>
        <taxon>Pseudomonadati</taxon>
        <taxon>Pseudomonadota</taxon>
        <taxon>Betaproteobacteria</taxon>
        <taxon>Burkholderiales</taxon>
        <taxon>Oxalobacteraceae</taxon>
        <taxon>Herbaspirillum</taxon>
    </lineage>
</organism>
<evidence type="ECO:0000313" key="12">
    <source>
        <dbReference type="Proteomes" id="UP000214747"/>
    </source>
</evidence>
<dbReference type="InterPro" id="IPR043604">
    <property type="entry name" value="DUF883_N"/>
</dbReference>
<evidence type="ECO:0000259" key="9">
    <source>
        <dbReference type="Pfam" id="PF05957"/>
    </source>
</evidence>
<dbReference type="PANTHER" id="PTHR35893:SF3">
    <property type="entry name" value="INNER MEMBRANE PROTEIN"/>
    <property type="match status" value="1"/>
</dbReference>
<name>A0A225SUF8_9BURK</name>
<proteinExistence type="inferred from homology"/>
<evidence type="ECO:0000256" key="7">
    <source>
        <dbReference type="ARBA" id="ARBA00023136"/>
    </source>
</evidence>
<keyword evidence="3" id="KW-1003">Cell membrane</keyword>
<dbReference type="InterPro" id="IPR043605">
    <property type="entry name" value="DUF883_C"/>
</dbReference>
<evidence type="ECO:0000256" key="8">
    <source>
        <dbReference type="SAM" id="Phobius"/>
    </source>
</evidence>
<keyword evidence="4" id="KW-0997">Cell inner membrane</keyword>
<evidence type="ECO:0000313" key="11">
    <source>
        <dbReference type="EMBL" id="OWY34814.1"/>
    </source>
</evidence>
<protein>
    <submittedName>
        <fullName evidence="11">DUF883 domain-containing protein</fullName>
    </submittedName>
</protein>
<dbReference type="GO" id="GO:0043022">
    <property type="term" value="F:ribosome binding"/>
    <property type="evidence" value="ECO:0007669"/>
    <property type="project" value="InterPro"/>
</dbReference>
<evidence type="ECO:0000256" key="4">
    <source>
        <dbReference type="ARBA" id="ARBA00022519"/>
    </source>
</evidence>
<comment type="caution">
    <text evidence="11">The sequence shown here is derived from an EMBL/GenBank/DDBJ whole genome shotgun (WGS) entry which is preliminary data.</text>
</comment>
<evidence type="ECO:0000256" key="6">
    <source>
        <dbReference type="ARBA" id="ARBA00022989"/>
    </source>
</evidence>
<dbReference type="Pfam" id="PF05957">
    <property type="entry name" value="DUF883"/>
    <property type="match status" value="1"/>
</dbReference>
<dbReference type="Pfam" id="PF19029">
    <property type="entry name" value="DUF883_C"/>
    <property type="match status" value="1"/>
</dbReference>
<gene>
    <name evidence="11" type="ORF">CEJ45_11010</name>
</gene>
<sequence>MPQSPALKTVRNDMKTLVKDAQALFAEAAAATGEKADELRARGLTLLEAAAEAAQTAQAAAIEKGKEVAAKTDDYVHENPWRAVAISAGLGLLVGLVIGRSK</sequence>
<dbReference type="AlphaFoldDB" id="A0A225SUF8"/>
<evidence type="ECO:0000256" key="5">
    <source>
        <dbReference type="ARBA" id="ARBA00022692"/>
    </source>
</evidence>
<feature type="domain" description="DUF883" evidence="9">
    <location>
        <begin position="10"/>
        <end position="58"/>
    </location>
</feature>
<evidence type="ECO:0000256" key="3">
    <source>
        <dbReference type="ARBA" id="ARBA00022475"/>
    </source>
</evidence>
<dbReference type="PANTHER" id="PTHR35893">
    <property type="entry name" value="INNER MEMBRANE PROTEIN-RELATED"/>
    <property type="match status" value="1"/>
</dbReference>
<keyword evidence="6 8" id="KW-1133">Transmembrane helix</keyword>
<feature type="domain" description="DUF883" evidence="10">
    <location>
        <begin position="72"/>
        <end position="100"/>
    </location>
</feature>
<dbReference type="GeneID" id="90166889"/>
<comment type="subcellular location">
    <subcellularLocation>
        <location evidence="1">Cell inner membrane</location>
        <topology evidence="1">Single-pass membrane protein</topology>
    </subcellularLocation>
</comment>
<comment type="similarity">
    <text evidence="2">Belongs to the ElaB/YgaM/YqjD family.</text>
</comment>
<keyword evidence="12" id="KW-1185">Reference proteome</keyword>
<dbReference type="Proteomes" id="UP000214747">
    <property type="component" value="Unassembled WGS sequence"/>
</dbReference>
<dbReference type="GO" id="GO:0005886">
    <property type="term" value="C:plasma membrane"/>
    <property type="evidence" value="ECO:0007669"/>
    <property type="project" value="UniProtKB-SubCell"/>
</dbReference>
<dbReference type="RefSeq" id="WP_039783473.1">
    <property type="nucleotide sequence ID" value="NZ_JARJFG010000012.1"/>
</dbReference>
<dbReference type="EMBL" id="NJGV01000008">
    <property type="protein sequence ID" value="OWY34814.1"/>
    <property type="molecule type" value="Genomic_DNA"/>
</dbReference>
<evidence type="ECO:0000256" key="1">
    <source>
        <dbReference type="ARBA" id="ARBA00004377"/>
    </source>
</evidence>
<keyword evidence="5 8" id="KW-0812">Transmembrane</keyword>
<dbReference type="InterPro" id="IPR010279">
    <property type="entry name" value="YqjD/ElaB"/>
</dbReference>